<dbReference type="AlphaFoldDB" id="A0A316UE58"/>
<proteinExistence type="predicted"/>
<gene>
    <name evidence="2" type="ORF">BCV69DRAFT_280798</name>
</gene>
<dbReference type="OrthoDB" id="409136at2759"/>
<feature type="compositionally biased region" description="Polar residues" evidence="1">
    <location>
        <begin position="1"/>
        <end position="17"/>
    </location>
</feature>
<accession>A0A316UE58</accession>
<dbReference type="EMBL" id="KZ819322">
    <property type="protein sequence ID" value="PWN23188.1"/>
    <property type="molecule type" value="Genomic_DNA"/>
</dbReference>
<keyword evidence="3" id="KW-1185">Reference proteome</keyword>
<protein>
    <submittedName>
        <fullName evidence="2">Uncharacterized protein</fullName>
    </submittedName>
</protein>
<dbReference type="GeneID" id="37013471"/>
<name>A0A316UE58_9BASI</name>
<dbReference type="Proteomes" id="UP000245942">
    <property type="component" value="Unassembled WGS sequence"/>
</dbReference>
<sequence>MAWNDGSSPASETSSTGVTGGFGANTTSPPSGSSGQGDKIDANDVLADSPKLHNEEDFLLAGETDIDASLSLTDDGMSYLRPYSRVHLAAKLDILAAPTLAIYHVPSRKLIERNVRIRRMQENERQETWDRWQRGEGAGGIGFIGEWCPPKVICRGLQQFLTLLEILLRTVPATDAVYANRTMLIVSAFSLLYYIFVKIGGEEYNVSARMTRIVQ</sequence>
<evidence type="ECO:0000313" key="3">
    <source>
        <dbReference type="Proteomes" id="UP000245942"/>
    </source>
</evidence>
<feature type="region of interest" description="Disordered" evidence="1">
    <location>
        <begin position="1"/>
        <end position="43"/>
    </location>
</feature>
<evidence type="ECO:0000256" key="1">
    <source>
        <dbReference type="SAM" id="MobiDB-lite"/>
    </source>
</evidence>
<evidence type="ECO:0000313" key="2">
    <source>
        <dbReference type="EMBL" id="PWN23188.1"/>
    </source>
</evidence>
<organism evidence="2 3">
    <name type="scientific">Pseudomicrostroma glucosiphilum</name>
    <dbReference type="NCBI Taxonomy" id="1684307"/>
    <lineage>
        <taxon>Eukaryota</taxon>
        <taxon>Fungi</taxon>
        <taxon>Dikarya</taxon>
        <taxon>Basidiomycota</taxon>
        <taxon>Ustilaginomycotina</taxon>
        <taxon>Exobasidiomycetes</taxon>
        <taxon>Microstromatales</taxon>
        <taxon>Microstromatales incertae sedis</taxon>
        <taxon>Pseudomicrostroma</taxon>
    </lineage>
</organism>
<reference evidence="2 3" key="1">
    <citation type="journal article" date="2018" name="Mol. Biol. Evol.">
        <title>Broad Genomic Sampling Reveals a Smut Pathogenic Ancestry of the Fungal Clade Ustilaginomycotina.</title>
        <authorList>
            <person name="Kijpornyongpan T."/>
            <person name="Mondo S.J."/>
            <person name="Barry K."/>
            <person name="Sandor L."/>
            <person name="Lee J."/>
            <person name="Lipzen A."/>
            <person name="Pangilinan J."/>
            <person name="LaButti K."/>
            <person name="Hainaut M."/>
            <person name="Henrissat B."/>
            <person name="Grigoriev I.V."/>
            <person name="Spatafora J.W."/>
            <person name="Aime M.C."/>
        </authorList>
    </citation>
    <scope>NUCLEOTIDE SEQUENCE [LARGE SCALE GENOMIC DNA]</scope>
    <source>
        <strain evidence="2 3">MCA 4718</strain>
    </source>
</reference>
<dbReference type="RefSeq" id="XP_025350348.1">
    <property type="nucleotide sequence ID" value="XM_025491737.1"/>
</dbReference>